<organism evidence="1 2">
    <name type="scientific">Streptomyces sannanensis</name>
    <dbReference type="NCBI Taxonomy" id="285536"/>
    <lineage>
        <taxon>Bacteria</taxon>
        <taxon>Bacillati</taxon>
        <taxon>Actinomycetota</taxon>
        <taxon>Actinomycetes</taxon>
        <taxon>Kitasatosporales</taxon>
        <taxon>Streptomycetaceae</taxon>
        <taxon>Streptomyces</taxon>
    </lineage>
</organism>
<dbReference type="InterPro" id="IPR036038">
    <property type="entry name" value="Aminotransferase-like"/>
</dbReference>
<evidence type="ECO:0000313" key="2">
    <source>
        <dbReference type="Proteomes" id="UP001499990"/>
    </source>
</evidence>
<keyword evidence="2" id="KW-1185">Reference proteome</keyword>
<sequence length="263" mass="28273">MTIPPGTHVEIDGRPADAENLLVPALLGTYAHFTALQVRDGRTRGLDLHLDRLDAATRELSGAELDGERVRTLLRGALDRAGRRDSAARVYVYFGADLKPTLMVTVRPPVDMPAEPQSLMSVPYQRPFPHIKHLGSFAQTHYGRLAAQAGFSDALLTGPGGVISEGAVANIAFYEGTSVVWPDAPALTGITMALLEPRLGDHGLPSAQRPVTLADLGAYRAAFVCNSQGIAPVRLIDEVEFAVDERLMKTVAEAYAAVPWDVI</sequence>
<proteinExistence type="predicted"/>
<keyword evidence="1" id="KW-0032">Aminotransferase</keyword>
<dbReference type="RefSeq" id="WP_345036074.1">
    <property type="nucleotide sequence ID" value="NZ_BAAAYL010000001.1"/>
</dbReference>
<name>A0ABP6S9K3_9ACTN</name>
<dbReference type="Pfam" id="PF01063">
    <property type="entry name" value="Aminotran_4"/>
    <property type="match status" value="1"/>
</dbReference>
<comment type="caution">
    <text evidence="1">The sequence shown here is derived from an EMBL/GenBank/DDBJ whole genome shotgun (WGS) entry which is preliminary data.</text>
</comment>
<dbReference type="SUPFAM" id="SSF56752">
    <property type="entry name" value="D-aminoacid aminotransferase-like PLP-dependent enzymes"/>
    <property type="match status" value="1"/>
</dbReference>
<protein>
    <submittedName>
        <fullName evidence="1">Aminotransferase class IV family protein</fullName>
    </submittedName>
</protein>
<reference evidence="2" key="1">
    <citation type="journal article" date="2019" name="Int. J. Syst. Evol. Microbiol.">
        <title>The Global Catalogue of Microorganisms (GCM) 10K type strain sequencing project: providing services to taxonomists for standard genome sequencing and annotation.</title>
        <authorList>
            <consortium name="The Broad Institute Genomics Platform"/>
            <consortium name="The Broad Institute Genome Sequencing Center for Infectious Disease"/>
            <person name="Wu L."/>
            <person name="Ma J."/>
        </authorList>
    </citation>
    <scope>NUCLEOTIDE SEQUENCE [LARGE SCALE GENOMIC DNA]</scope>
    <source>
        <strain evidence="2">JCM 9651</strain>
    </source>
</reference>
<dbReference type="InterPro" id="IPR043132">
    <property type="entry name" value="BCAT-like_C"/>
</dbReference>
<dbReference type="GO" id="GO:0008483">
    <property type="term" value="F:transaminase activity"/>
    <property type="evidence" value="ECO:0007669"/>
    <property type="project" value="UniProtKB-KW"/>
</dbReference>
<dbReference type="InterPro" id="IPR043131">
    <property type="entry name" value="BCAT-like_N"/>
</dbReference>
<keyword evidence="1" id="KW-0808">Transferase</keyword>
<dbReference type="InterPro" id="IPR001544">
    <property type="entry name" value="Aminotrans_IV"/>
</dbReference>
<dbReference type="Gene3D" id="3.30.470.10">
    <property type="match status" value="1"/>
</dbReference>
<dbReference type="NCBIfam" id="NF006734">
    <property type="entry name" value="PRK09266.1"/>
    <property type="match status" value="1"/>
</dbReference>
<evidence type="ECO:0000313" key="1">
    <source>
        <dbReference type="EMBL" id="GAA3371322.1"/>
    </source>
</evidence>
<dbReference type="EMBL" id="BAAAYL010000001">
    <property type="protein sequence ID" value="GAA3371322.1"/>
    <property type="molecule type" value="Genomic_DNA"/>
</dbReference>
<dbReference type="Gene3D" id="3.20.10.10">
    <property type="entry name" value="D-amino Acid Aminotransferase, subunit A, domain 2"/>
    <property type="match status" value="1"/>
</dbReference>
<gene>
    <name evidence="1" type="ORF">GCM10020367_21530</name>
</gene>
<accession>A0ABP6S9K3</accession>
<dbReference type="Proteomes" id="UP001499990">
    <property type="component" value="Unassembled WGS sequence"/>
</dbReference>